<accession>A0A426YKF0</accession>
<evidence type="ECO:0000313" key="2">
    <source>
        <dbReference type="Proteomes" id="UP000287651"/>
    </source>
</evidence>
<protein>
    <submittedName>
        <fullName evidence="1">Uncharacterized protein</fullName>
    </submittedName>
</protein>
<evidence type="ECO:0000313" key="1">
    <source>
        <dbReference type="EMBL" id="RRT52222.1"/>
    </source>
</evidence>
<organism evidence="1 2">
    <name type="scientific">Ensete ventricosum</name>
    <name type="common">Abyssinian banana</name>
    <name type="synonym">Musa ensete</name>
    <dbReference type="NCBI Taxonomy" id="4639"/>
    <lineage>
        <taxon>Eukaryota</taxon>
        <taxon>Viridiplantae</taxon>
        <taxon>Streptophyta</taxon>
        <taxon>Embryophyta</taxon>
        <taxon>Tracheophyta</taxon>
        <taxon>Spermatophyta</taxon>
        <taxon>Magnoliopsida</taxon>
        <taxon>Liliopsida</taxon>
        <taxon>Zingiberales</taxon>
        <taxon>Musaceae</taxon>
        <taxon>Ensete</taxon>
    </lineage>
</organism>
<reference evidence="1 2" key="1">
    <citation type="journal article" date="2014" name="Agronomy (Basel)">
        <title>A Draft Genome Sequence for Ensete ventricosum, the Drought-Tolerant Tree Against Hunger.</title>
        <authorList>
            <person name="Harrison J."/>
            <person name="Moore K.A."/>
            <person name="Paszkiewicz K."/>
            <person name="Jones T."/>
            <person name="Grant M."/>
            <person name="Ambacheew D."/>
            <person name="Muzemil S."/>
            <person name="Studholme D.J."/>
        </authorList>
    </citation>
    <scope>NUCLEOTIDE SEQUENCE [LARGE SCALE GENOMIC DNA]</scope>
</reference>
<sequence>MNHSKPSNDWFPSLDVAAVCTGAEGEDAVLLYLPKALIYSQPPLHPSLEPMVVVLLGAANGGPEDGLSMLLLHHVLGIGLAVCCVRSIPSLVGTLRSFVMAPPFMSAIGFRRGRVERCETQSFLTPLMRSICMGSHPTLVGFHVICCSLLAAPPPSPFILLLLSTSILQVMVVRFRTGVTSYNKRGEGSYPYQTGTIPSDGLYAVMNALSAPSSDGPVRVKIDGDATSSRVVGWGGEPTHAGGPLRVPPTTSSGIWHALTCAVAIMAKE</sequence>
<dbReference type="Proteomes" id="UP000287651">
    <property type="component" value="Unassembled WGS sequence"/>
</dbReference>
<dbReference type="AlphaFoldDB" id="A0A426YKF0"/>
<proteinExistence type="predicted"/>
<gene>
    <name evidence="1" type="ORF">B296_00034493</name>
</gene>
<dbReference type="EMBL" id="AMZH03011787">
    <property type="protein sequence ID" value="RRT52222.1"/>
    <property type="molecule type" value="Genomic_DNA"/>
</dbReference>
<name>A0A426YKF0_ENSVE</name>
<comment type="caution">
    <text evidence="1">The sequence shown here is derived from an EMBL/GenBank/DDBJ whole genome shotgun (WGS) entry which is preliminary data.</text>
</comment>